<dbReference type="InterPro" id="IPR000644">
    <property type="entry name" value="CBS_dom"/>
</dbReference>
<dbReference type="PROSITE" id="PS51371">
    <property type="entry name" value="CBS"/>
    <property type="match status" value="1"/>
</dbReference>
<dbReference type="InterPro" id="IPR050486">
    <property type="entry name" value="Mannose-1P_guanyltransferase"/>
</dbReference>
<dbReference type="InterPro" id="IPR005835">
    <property type="entry name" value="NTP_transferase_dom"/>
</dbReference>
<dbReference type="AlphaFoldDB" id="A0A5B8XSP9"/>
<keyword evidence="1" id="KW-0129">CBS domain</keyword>
<organism evidence="3 4">
    <name type="scientific">Microvenator marinus</name>
    <dbReference type="NCBI Taxonomy" id="2600177"/>
    <lineage>
        <taxon>Bacteria</taxon>
        <taxon>Deltaproteobacteria</taxon>
        <taxon>Bradymonadales</taxon>
        <taxon>Microvenatoraceae</taxon>
        <taxon>Microvenator</taxon>
    </lineage>
</organism>
<dbReference type="Gene3D" id="3.10.580.10">
    <property type="entry name" value="CBS-domain"/>
    <property type="match status" value="1"/>
</dbReference>
<reference evidence="3 4" key="1">
    <citation type="submission" date="2019-08" db="EMBL/GenBank/DDBJ databases">
        <authorList>
            <person name="Liang Q."/>
        </authorList>
    </citation>
    <scope>NUCLEOTIDE SEQUENCE [LARGE SCALE GENOMIC DNA]</scope>
    <source>
        <strain evidence="3 4">V1718</strain>
    </source>
</reference>
<dbReference type="CDD" id="cd06426">
    <property type="entry name" value="NTP_transferase_like_2"/>
    <property type="match status" value="1"/>
</dbReference>
<dbReference type="Proteomes" id="UP000321595">
    <property type="component" value="Chromosome"/>
</dbReference>
<dbReference type="KEGG" id="bbae:FRD01_15950"/>
<dbReference type="Gene3D" id="3.90.550.10">
    <property type="entry name" value="Spore Coat Polysaccharide Biosynthesis Protein SpsA, Chain A"/>
    <property type="match status" value="1"/>
</dbReference>
<evidence type="ECO:0000259" key="2">
    <source>
        <dbReference type="PROSITE" id="PS51371"/>
    </source>
</evidence>
<dbReference type="PANTHER" id="PTHR22572">
    <property type="entry name" value="SUGAR-1-PHOSPHATE GUANYL TRANSFERASE"/>
    <property type="match status" value="1"/>
</dbReference>
<dbReference type="SUPFAM" id="SSF53448">
    <property type="entry name" value="Nucleotide-diphospho-sugar transferases"/>
    <property type="match status" value="1"/>
</dbReference>
<dbReference type="RefSeq" id="WP_146961360.1">
    <property type="nucleotide sequence ID" value="NZ_CP042467.1"/>
</dbReference>
<dbReference type="Pfam" id="PF00483">
    <property type="entry name" value="NTP_transferase"/>
    <property type="match status" value="1"/>
</dbReference>
<dbReference type="EMBL" id="CP042467">
    <property type="protein sequence ID" value="QED28700.1"/>
    <property type="molecule type" value="Genomic_DNA"/>
</dbReference>
<protein>
    <submittedName>
        <fullName evidence="3">CBS domain-containing protein</fullName>
    </submittedName>
</protein>
<dbReference type="InterPro" id="IPR046342">
    <property type="entry name" value="CBS_dom_sf"/>
</dbReference>
<sequence length="344" mass="38140">MLRRDDIENWSVCGEFTIRKALELIDRSAIGILLVLDADGKLMGTITDGDVRRGLLRGLKLDNVGMEVVNASPITVDVASIRSEVAAIMSDRSIRHLPIVEHDKVVGLWLNESKSDTSRLPAVLMAGGLGTRLGDLTQDTPKPLIDVGGQPILGHIISHLKKAGVENVMITTRYLAEKIETHFGNGEDWGVNIEYIREQDRLGTAGALKRLEGRVHSPFLVMNGDLLTDFNVAEMLSFHEENGAHMTVGVRHYSIRVPFGVVEVDGLKVSGISEKPTFDFFVNAGVYIVSPELLPLIECDRLFDITELMERGLEDGKEIISFPIFEDWLDVGRPEDLDKARSRF</sequence>
<dbReference type="SUPFAM" id="SSF54631">
    <property type="entry name" value="CBS-domain pair"/>
    <property type="match status" value="1"/>
</dbReference>
<proteinExistence type="predicted"/>
<dbReference type="Pfam" id="PF00571">
    <property type="entry name" value="CBS"/>
    <property type="match status" value="2"/>
</dbReference>
<keyword evidence="4" id="KW-1185">Reference proteome</keyword>
<evidence type="ECO:0000256" key="1">
    <source>
        <dbReference type="PROSITE-ProRule" id="PRU00703"/>
    </source>
</evidence>
<feature type="domain" description="CBS" evidence="2">
    <location>
        <begin position="1"/>
        <end position="61"/>
    </location>
</feature>
<dbReference type="OrthoDB" id="9788272at2"/>
<evidence type="ECO:0000313" key="3">
    <source>
        <dbReference type="EMBL" id="QED28700.1"/>
    </source>
</evidence>
<evidence type="ECO:0000313" key="4">
    <source>
        <dbReference type="Proteomes" id="UP000321595"/>
    </source>
</evidence>
<gene>
    <name evidence="3" type="ORF">FRD01_15950</name>
</gene>
<name>A0A5B8XSP9_9DELT</name>
<dbReference type="InterPro" id="IPR029044">
    <property type="entry name" value="Nucleotide-diphossugar_trans"/>
</dbReference>
<accession>A0A5B8XSP9</accession>